<dbReference type="EC" id="1.3.1.72" evidence="2"/>
<dbReference type="SUPFAM" id="SSF56176">
    <property type="entry name" value="FAD-binding/transporter-associated domain-like"/>
    <property type="match status" value="1"/>
</dbReference>
<evidence type="ECO:0000313" key="8">
    <source>
        <dbReference type="Proteomes" id="UP001391051"/>
    </source>
</evidence>
<feature type="domain" description="FAD-binding PCMH-type" evidence="6">
    <location>
        <begin position="1"/>
        <end position="165"/>
    </location>
</feature>
<comment type="subcellular location">
    <subcellularLocation>
        <location evidence="1">Membrane</location>
        <topology evidence="1">Single-pass membrane protein</topology>
    </subcellularLocation>
</comment>
<reference evidence="7 8" key="1">
    <citation type="submission" date="2023-01" db="EMBL/GenBank/DDBJ databases">
        <title>Analysis of 21 Apiospora genomes using comparative genomics revels a genus with tremendous synthesis potential of carbohydrate active enzymes and secondary metabolites.</title>
        <authorList>
            <person name="Sorensen T."/>
        </authorList>
    </citation>
    <scope>NUCLEOTIDE SEQUENCE [LARGE SCALE GENOMIC DNA]</scope>
    <source>
        <strain evidence="7 8">CBS 24483</strain>
    </source>
</reference>
<dbReference type="PROSITE" id="PS51387">
    <property type="entry name" value="FAD_PCMH"/>
    <property type="match status" value="1"/>
</dbReference>
<keyword evidence="4" id="KW-1133">Transmembrane helix</keyword>
<gene>
    <name evidence="7" type="ORF">PG986_011391</name>
</gene>
<sequence>MEYSKDYELHESLVDVIAEERKQGFRIFHGSTNNTRPAHEDRAIDISPLNRVLKIDPRARTAVVEPNVPMDKLVDATLQDGLMPPVVMEFPGITVGGGFAGSAGESSSFKYGYFSETVNWVEMVLGDGRVARASRYENEDLFHGAAGAAGTLGTITLLELRLVPAKAYVKMTYHPTASVKEAVKSIKKETENSENDYVDGIVYSRNSGVVMTGVLADEKPSSSPMGSMVLHARTEASPDPPKDGCELVDYIPIRDYLFRYDRGGFWVGLESFKYFGFVPFNGLTRWFLDDFLHARVLYRALHGTKRYLGFMIQDLALHYSTAQDFIEYTADNLDIWPWWICPLRGIRCPTSHPCCTSGYTASHGTPEPMLNIGLWGRASQDPVTFVEQNRDLEQRLGILGGRKVLYSQTYYPEKEFWDLYDREWYEALRQKYRATTLPSIYEKVRVDVSTFYAYPSWPQWLLSAWPLAGVAGIVAAVRSGDYVYHRQALWKTMWASLRRKVD</sequence>
<name>A0ABR1Q4Z9_9PEZI</name>
<evidence type="ECO:0000313" key="7">
    <source>
        <dbReference type="EMBL" id="KAK7947070.1"/>
    </source>
</evidence>
<evidence type="ECO:0000256" key="5">
    <source>
        <dbReference type="ARBA" id="ARBA00023136"/>
    </source>
</evidence>
<evidence type="ECO:0000259" key="6">
    <source>
        <dbReference type="PROSITE" id="PS51387"/>
    </source>
</evidence>
<dbReference type="GeneID" id="92080675"/>
<evidence type="ECO:0000256" key="4">
    <source>
        <dbReference type="ARBA" id="ARBA00022989"/>
    </source>
</evidence>
<dbReference type="InterPro" id="IPR016166">
    <property type="entry name" value="FAD-bd_PCMH"/>
</dbReference>
<dbReference type="InterPro" id="IPR016169">
    <property type="entry name" value="FAD-bd_PCMH_sub2"/>
</dbReference>
<dbReference type="RefSeq" id="XP_066697104.1">
    <property type="nucleotide sequence ID" value="XM_066847613.1"/>
</dbReference>
<comment type="caution">
    <text evidence="7">The sequence shown here is derived from an EMBL/GenBank/DDBJ whole genome shotgun (WGS) entry which is preliminary data.</text>
</comment>
<dbReference type="InterPro" id="IPR040165">
    <property type="entry name" value="Diminuto-like"/>
</dbReference>
<dbReference type="PANTHER" id="PTHR10801:SF10">
    <property type="entry name" value="FAD BINDING DOMAIN PROTEIN (AFU_ORTHOLOGUE AFUA_6G14300)"/>
    <property type="match status" value="1"/>
</dbReference>
<keyword evidence="8" id="KW-1185">Reference proteome</keyword>
<dbReference type="Gene3D" id="3.30.465.10">
    <property type="match status" value="1"/>
</dbReference>
<organism evidence="7 8">
    <name type="scientific">Apiospora aurea</name>
    <dbReference type="NCBI Taxonomy" id="335848"/>
    <lineage>
        <taxon>Eukaryota</taxon>
        <taxon>Fungi</taxon>
        <taxon>Dikarya</taxon>
        <taxon>Ascomycota</taxon>
        <taxon>Pezizomycotina</taxon>
        <taxon>Sordariomycetes</taxon>
        <taxon>Xylariomycetidae</taxon>
        <taxon>Amphisphaeriales</taxon>
        <taxon>Apiosporaceae</taxon>
        <taxon>Apiospora</taxon>
    </lineage>
</organism>
<evidence type="ECO:0000256" key="1">
    <source>
        <dbReference type="ARBA" id="ARBA00004167"/>
    </source>
</evidence>
<keyword evidence="3" id="KW-0812">Transmembrane</keyword>
<proteinExistence type="predicted"/>
<dbReference type="PANTHER" id="PTHR10801">
    <property type="entry name" value="24-DEHYDROCHOLESTEROL REDUCTASE"/>
    <property type="match status" value="1"/>
</dbReference>
<dbReference type="Pfam" id="PF01565">
    <property type="entry name" value="FAD_binding_4"/>
    <property type="match status" value="1"/>
</dbReference>
<evidence type="ECO:0000256" key="2">
    <source>
        <dbReference type="ARBA" id="ARBA00012405"/>
    </source>
</evidence>
<dbReference type="InterPro" id="IPR006094">
    <property type="entry name" value="Oxid_FAD_bind_N"/>
</dbReference>
<dbReference type="EMBL" id="JAQQWE010000007">
    <property type="protein sequence ID" value="KAK7947070.1"/>
    <property type="molecule type" value="Genomic_DNA"/>
</dbReference>
<evidence type="ECO:0000256" key="3">
    <source>
        <dbReference type="ARBA" id="ARBA00022692"/>
    </source>
</evidence>
<protein>
    <recommendedName>
        <fullName evidence="2">Delta(24)-sterol reductase</fullName>
        <ecNumber evidence="2">1.3.1.72</ecNumber>
    </recommendedName>
</protein>
<accession>A0ABR1Q4Z9</accession>
<dbReference type="InterPro" id="IPR036318">
    <property type="entry name" value="FAD-bd_PCMH-like_sf"/>
</dbReference>
<dbReference type="Proteomes" id="UP001391051">
    <property type="component" value="Unassembled WGS sequence"/>
</dbReference>
<keyword evidence="5" id="KW-0472">Membrane</keyword>